<dbReference type="Pfam" id="PF00042">
    <property type="entry name" value="Globin"/>
    <property type="match status" value="1"/>
</dbReference>
<reference evidence="8 9" key="1">
    <citation type="submission" date="2016-10" db="EMBL/GenBank/DDBJ databases">
        <authorList>
            <person name="de Groot N.N."/>
        </authorList>
    </citation>
    <scope>NUCLEOTIDE SEQUENCE [LARGE SCALE GENOMIC DNA]</scope>
    <source>
        <strain evidence="8">MBHS1</strain>
    </source>
</reference>
<dbReference type="InterPro" id="IPR012292">
    <property type="entry name" value="Globin/Proto"/>
</dbReference>
<dbReference type="OrthoDB" id="9795814at2"/>
<evidence type="ECO:0000256" key="5">
    <source>
        <dbReference type="PIRSR" id="PIRSR601486-1"/>
    </source>
</evidence>
<keyword evidence="3 5" id="KW-0479">Metal-binding</keyword>
<evidence type="ECO:0000256" key="6">
    <source>
        <dbReference type="RuleBase" id="RU000356"/>
    </source>
</evidence>
<keyword evidence="2 5" id="KW-0349">Heme</keyword>
<dbReference type="InterPro" id="IPR000971">
    <property type="entry name" value="Globin"/>
</dbReference>
<keyword evidence="4 5" id="KW-0408">Iron</keyword>
<dbReference type="Pfam" id="PF01152">
    <property type="entry name" value="Bac_globin"/>
    <property type="match status" value="1"/>
</dbReference>
<keyword evidence="9" id="KW-1185">Reference proteome</keyword>
<evidence type="ECO:0000313" key="9">
    <source>
        <dbReference type="Proteomes" id="UP000236724"/>
    </source>
</evidence>
<dbReference type="PROSITE" id="PS01033">
    <property type="entry name" value="GLOBIN"/>
    <property type="match status" value="1"/>
</dbReference>
<sequence>MLEQKTEQRLLVKDCIENIQDINELSRLFFRELFLRDISLERVFPGGVEVLNRKFSNMLNILKNVKHLEKIQPSLARMGERHLIDYGVQPEYFDTAQAALLSALDSNPEIEMDTALREAWQAVFADVAALMKQAIAQVERRKVHRDIRNLADNTDLLEKIGGKDKVTQVHQRFYDVMFDHDWLGQFFFGKSKESLVMKQTQFMVAAFGGENQYRGDTPAFIHMHMFITDEIADLRQNILCQAILDEGLSPEIAERWLQVDDNFRSSIVKKSVNECVLKCSGQMPVVVKKPKNA</sequence>
<keyword evidence="1 6" id="KW-0813">Transport</keyword>
<evidence type="ECO:0000256" key="2">
    <source>
        <dbReference type="ARBA" id="ARBA00022617"/>
    </source>
</evidence>
<evidence type="ECO:0000313" key="8">
    <source>
        <dbReference type="EMBL" id="SEH07348.1"/>
    </source>
</evidence>
<dbReference type="RefSeq" id="WP_103921013.1">
    <property type="nucleotide sequence ID" value="NZ_FMSV02000529.1"/>
</dbReference>
<organism evidence="8 9">
    <name type="scientific">Candidatus Venteria ishoeyi</name>
    <dbReference type="NCBI Taxonomy" id="1899563"/>
    <lineage>
        <taxon>Bacteria</taxon>
        <taxon>Pseudomonadati</taxon>
        <taxon>Pseudomonadota</taxon>
        <taxon>Gammaproteobacteria</taxon>
        <taxon>Thiotrichales</taxon>
        <taxon>Thiotrichaceae</taxon>
        <taxon>Venteria</taxon>
    </lineage>
</organism>
<dbReference type="GO" id="GO:0005344">
    <property type="term" value="F:oxygen carrier activity"/>
    <property type="evidence" value="ECO:0007669"/>
    <property type="project" value="UniProtKB-KW"/>
</dbReference>
<evidence type="ECO:0000259" key="7">
    <source>
        <dbReference type="PROSITE" id="PS01033"/>
    </source>
</evidence>
<protein>
    <submittedName>
        <fullName evidence="8">Bacterial-like globin</fullName>
    </submittedName>
</protein>
<dbReference type="InterPro" id="IPR009050">
    <property type="entry name" value="Globin-like_sf"/>
</dbReference>
<dbReference type="GO" id="GO:0046872">
    <property type="term" value="F:metal ion binding"/>
    <property type="evidence" value="ECO:0007669"/>
    <property type="project" value="UniProtKB-KW"/>
</dbReference>
<keyword evidence="6" id="KW-0561">Oxygen transport</keyword>
<dbReference type="SUPFAM" id="SSF46458">
    <property type="entry name" value="Globin-like"/>
    <property type="match status" value="2"/>
</dbReference>
<feature type="binding site" description="distal binding residue" evidence="5">
    <location>
        <position position="222"/>
    </location>
    <ligand>
        <name>heme</name>
        <dbReference type="ChEBI" id="CHEBI:30413"/>
    </ligand>
    <ligandPart>
        <name>Fe</name>
        <dbReference type="ChEBI" id="CHEBI:18248"/>
    </ligandPart>
</feature>
<feature type="domain" description="Globin" evidence="7">
    <location>
        <begin position="3"/>
        <end position="136"/>
    </location>
</feature>
<evidence type="ECO:0000256" key="1">
    <source>
        <dbReference type="ARBA" id="ARBA00022448"/>
    </source>
</evidence>
<dbReference type="EMBL" id="FMSV02000529">
    <property type="protein sequence ID" value="SEH07348.1"/>
    <property type="molecule type" value="Genomic_DNA"/>
</dbReference>
<evidence type="ECO:0000256" key="3">
    <source>
        <dbReference type="ARBA" id="ARBA00022723"/>
    </source>
</evidence>
<dbReference type="GO" id="GO:0019825">
    <property type="term" value="F:oxygen binding"/>
    <property type="evidence" value="ECO:0007669"/>
    <property type="project" value="InterPro"/>
</dbReference>
<proteinExistence type="inferred from homology"/>
<comment type="similarity">
    <text evidence="6">Belongs to the globin family.</text>
</comment>
<dbReference type="InterPro" id="IPR001486">
    <property type="entry name" value="Hemoglobin_trunc"/>
</dbReference>
<accession>A0A1H6FB87</accession>
<dbReference type="GO" id="GO:0020037">
    <property type="term" value="F:heme binding"/>
    <property type="evidence" value="ECO:0007669"/>
    <property type="project" value="InterPro"/>
</dbReference>
<dbReference type="AlphaFoldDB" id="A0A1H6FB87"/>
<name>A0A1H6FB87_9GAMM</name>
<dbReference type="CDD" id="cd00454">
    <property type="entry name" value="TrHb1_N"/>
    <property type="match status" value="1"/>
</dbReference>
<dbReference type="Gene3D" id="1.10.490.10">
    <property type="entry name" value="Globins"/>
    <property type="match status" value="2"/>
</dbReference>
<dbReference type="Proteomes" id="UP000236724">
    <property type="component" value="Unassembled WGS sequence"/>
</dbReference>
<evidence type="ECO:0000256" key="4">
    <source>
        <dbReference type="ARBA" id="ARBA00023004"/>
    </source>
</evidence>
<gene>
    <name evidence="8" type="ORF">MBHS_03223</name>
</gene>